<dbReference type="PANTHER" id="PTHR39181:SF1">
    <property type="entry name" value="TYROSINE-PROTEIN PHOSPHATASE YWQE"/>
    <property type="match status" value="1"/>
</dbReference>
<accession>A0ABT8E1I1</accession>
<keyword evidence="3 5" id="KW-0904">Protein phosphatase</keyword>
<dbReference type="SUPFAM" id="SSF89550">
    <property type="entry name" value="PHP domain-like"/>
    <property type="match status" value="1"/>
</dbReference>
<gene>
    <name evidence="6" type="ORF">QYF49_01770</name>
</gene>
<evidence type="ECO:0000256" key="2">
    <source>
        <dbReference type="ARBA" id="ARBA00022801"/>
    </source>
</evidence>
<evidence type="ECO:0000256" key="4">
    <source>
        <dbReference type="ARBA" id="ARBA00051722"/>
    </source>
</evidence>
<protein>
    <recommendedName>
        <fullName evidence="5">Tyrosine-protein phosphatase</fullName>
        <ecNumber evidence="5">3.1.3.48</ecNumber>
    </recommendedName>
</protein>
<dbReference type="Proteomes" id="UP001168694">
    <property type="component" value="Unassembled WGS sequence"/>
</dbReference>
<evidence type="ECO:0000256" key="1">
    <source>
        <dbReference type="ARBA" id="ARBA00005750"/>
    </source>
</evidence>
<proteinExistence type="inferred from homology"/>
<dbReference type="PANTHER" id="PTHR39181">
    <property type="entry name" value="TYROSINE-PROTEIN PHOSPHATASE YWQE"/>
    <property type="match status" value="1"/>
</dbReference>
<sequence length="255" mass="28969">MIDVHSHVLPALDDGAVDLSASLDMAKQAVEDGITTLFATPHHRNGKYENSKQDILLETERLNEALIIHQIPLTILPGQEIRVYSEFLEDLANDQLLTLNNLGKYILIELPSNAVPEYTSQIVYECKLQDITPIIVHPERNSELMENPQLLYELVAEGALTQLTASSIIGRFGKNIKSFSQKIIENHLTHFIASDAHNISSRGFHLWEAYDEISKKYGHQMTYDLQENAELILNNQNIYIEEPRPIKKKKLLGIF</sequence>
<dbReference type="InterPro" id="IPR016667">
    <property type="entry name" value="Caps_polysacc_synth_CpsB/CapC"/>
</dbReference>
<keyword evidence="2 5" id="KW-0378">Hydrolase</keyword>
<evidence type="ECO:0000256" key="5">
    <source>
        <dbReference type="PIRNR" id="PIRNR016557"/>
    </source>
</evidence>
<keyword evidence="7" id="KW-1185">Reference proteome</keyword>
<dbReference type="Pfam" id="PF19567">
    <property type="entry name" value="CpsB_CapC"/>
    <property type="match status" value="1"/>
</dbReference>
<dbReference type="EC" id="3.1.3.48" evidence="5"/>
<comment type="similarity">
    <text evidence="1 5">Belongs to the metallo-dependent hydrolases superfamily. CpsB/CapC family.</text>
</comment>
<evidence type="ECO:0000256" key="3">
    <source>
        <dbReference type="ARBA" id="ARBA00022912"/>
    </source>
</evidence>
<dbReference type="InterPro" id="IPR016195">
    <property type="entry name" value="Pol/histidinol_Pase-like"/>
</dbReference>
<dbReference type="Gene3D" id="3.20.20.140">
    <property type="entry name" value="Metal-dependent hydrolases"/>
    <property type="match status" value="1"/>
</dbReference>
<comment type="catalytic activity">
    <reaction evidence="4 5">
        <text>O-phospho-L-tyrosyl-[protein] + H2O = L-tyrosyl-[protein] + phosphate</text>
        <dbReference type="Rhea" id="RHEA:10684"/>
        <dbReference type="Rhea" id="RHEA-COMP:10136"/>
        <dbReference type="Rhea" id="RHEA-COMP:20101"/>
        <dbReference type="ChEBI" id="CHEBI:15377"/>
        <dbReference type="ChEBI" id="CHEBI:43474"/>
        <dbReference type="ChEBI" id="CHEBI:46858"/>
        <dbReference type="ChEBI" id="CHEBI:61978"/>
        <dbReference type="EC" id="3.1.3.48"/>
    </reaction>
</comment>
<reference evidence="6" key="1">
    <citation type="submission" date="2023-06" db="EMBL/GenBank/DDBJ databases">
        <title>Draft Genome Sequences of Representative Paenibacillus Polymyxa, Bacillus cereus, Fictibacillus sp., and Brevibacillus agri Strains Isolated from Amazonian Dark Earth.</title>
        <authorList>
            <person name="Pellegrinetti T.A."/>
            <person name="Cunha I.C.M."/>
            <person name="Chaves M.G."/>
            <person name="Freitas A.S."/>
            <person name="Silva A.V.R."/>
            <person name="Tsai S.M."/>
            <person name="Mendes L.W."/>
        </authorList>
    </citation>
    <scope>NUCLEOTIDE SEQUENCE</scope>
    <source>
        <strain evidence="6">CENA-BCM004</strain>
    </source>
</reference>
<comment type="caution">
    <text evidence="6">The sequence shown here is derived from an EMBL/GenBank/DDBJ whole genome shotgun (WGS) entry which is preliminary data.</text>
</comment>
<evidence type="ECO:0000313" key="6">
    <source>
        <dbReference type="EMBL" id="MDN4071759.1"/>
    </source>
</evidence>
<dbReference type="PIRSF" id="PIRSF016557">
    <property type="entry name" value="Caps_synth_CpsB"/>
    <property type="match status" value="1"/>
</dbReference>
<dbReference type="EMBL" id="JAUHLN010000001">
    <property type="protein sequence ID" value="MDN4071759.1"/>
    <property type="molecule type" value="Genomic_DNA"/>
</dbReference>
<evidence type="ECO:0000313" key="7">
    <source>
        <dbReference type="Proteomes" id="UP001168694"/>
    </source>
</evidence>
<name>A0ABT8E1I1_9BACL</name>
<organism evidence="6 7">
    <name type="scientific">Fictibacillus terranigra</name>
    <dbReference type="NCBI Taxonomy" id="3058424"/>
    <lineage>
        <taxon>Bacteria</taxon>
        <taxon>Bacillati</taxon>
        <taxon>Bacillota</taxon>
        <taxon>Bacilli</taxon>
        <taxon>Bacillales</taxon>
        <taxon>Fictibacillaceae</taxon>
        <taxon>Fictibacillus</taxon>
    </lineage>
</organism>
<dbReference type="RefSeq" id="WP_290397918.1">
    <property type="nucleotide sequence ID" value="NZ_JAUHLN010000001.1"/>
</dbReference>